<keyword evidence="4 5" id="KW-0720">Serine protease</keyword>
<evidence type="ECO:0000256" key="1">
    <source>
        <dbReference type="ARBA" id="ARBA00011073"/>
    </source>
</evidence>
<evidence type="ECO:0000256" key="4">
    <source>
        <dbReference type="ARBA" id="ARBA00022825"/>
    </source>
</evidence>
<feature type="compositionally biased region" description="Basic and acidic residues" evidence="6">
    <location>
        <begin position="72"/>
        <end position="82"/>
    </location>
</feature>
<feature type="domain" description="Peptidase S8/S53" evidence="7">
    <location>
        <begin position="189"/>
        <end position="521"/>
    </location>
</feature>
<dbReference type="InterPro" id="IPR015500">
    <property type="entry name" value="Peptidase_S8_subtilisin-rel"/>
</dbReference>
<evidence type="ECO:0000256" key="6">
    <source>
        <dbReference type="SAM" id="MobiDB-lite"/>
    </source>
</evidence>
<protein>
    <recommendedName>
        <fullName evidence="7">Peptidase S8/S53 domain-containing protein</fullName>
    </recommendedName>
</protein>
<evidence type="ECO:0000256" key="2">
    <source>
        <dbReference type="ARBA" id="ARBA00022670"/>
    </source>
</evidence>
<evidence type="ECO:0000313" key="9">
    <source>
        <dbReference type="Proteomes" id="UP001391051"/>
    </source>
</evidence>
<dbReference type="Pfam" id="PF00082">
    <property type="entry name" value="Peptidase_S8"/>
    <property type="match status" value="1"/>
</dbReference>
<comment type="caution">
    <text evidence="8">The sequence shown here is derived from an EMBL/GenBank/DDBJ whole genome shotgun (WGS) entry which is preliminary data.</text>
</comment>
<keyword evidence="3 5" id="KW-0378">Hydrolase</keyword>
<evidence type="ECO:0000313" key="8">
    <source>
        <dbReference type="EMBL" id="KAK7955680.1"/>
    </source>
</evidence>
<keyword evidence="9" id="KW-1185">Reference proteome</keyword>
<feature type="region of interest" description="Disordered" evidence="6">
    <location>
        <begin position="704"/>
        <end position="728"/>
    </location>
</feature>
<dbReference type="RefSeq" id="XP_066700986.1">
    <property type="nucleotide sequence ID" value="XM_066841124.1"/>
</dbReference>
<sequence>MVTDSDHETTTERTAQCQTATVTDVTISCSGSGTAACSTQTAAPKIGCSESVTASTTTLSCQASSTKPAKRQSGDEGGERDACTEVQEWLAWPEDGMDDTQTRTISAKLKEVLGDERKIVVSDTKFAGVNFWIVTLEAGQEKDVEAIEHMAFLSQSKDESNYPDAWSDQKFYLDSHGSDQKYYFDESAGENIPVYIVDSGANLEHPEFEHIRDKVEFIQVLDEENGVNDDSYLPASQRCWHDDPRQCKSHGTLMLGFIAGAHLGVAKKVKPYLVRVPRRNKYGGGTNPEDWLNGVIKVLELFDKPSKTTLAILNLSWSRDEETFNKHPDSAKDGFFSFRNRLAALINLLIRNGVFVVTGSSNDNGKMNGWPGLYGVPREKIWKSIGHFKSTWHYIPELLVVGALNPADGKRWSKSGVSGDNEGSFPELYAPGDHVIGANGDKSKWPGEPGEDYQIPTDGKVQISYYKGSVGTSDATAYATGIAAYFLKLHQLGRLPKDATGEDPDPDMSPAGLKRYIMNNAWQRAPDSTIFPRRTLAIWNGSPFERVSIDGVCPWNPKSPAKLRRQIEERATGGKQVPLTGQCLAPQSAMPTGTGTAATENPTGTGASATGSGSGTRSSKVSSPTPSETGFVCAEDRCAPLLNCHAPTHPGCKDGKCACIGDADDFSQAWNCTEDTMKECPPCVAPQEVACNGKKKCTCTQPPTTLTTSTKQPPPPPEPTRSPPTKLDKGALECNESFDHDDVGDGYMSGFSEYVCKSRFKKMDRFSPKLTGAWSPSDFFGFPSRPMYASVVWVKGCETSVDVIDAKAPLKQAADLKEEDRDVECRDIVKDLWRKCNNGGAGGTQRVGCLEYFFKPMGVPESESPLPPDDSD</sequence>
<dbReference type="PROSITE" id="PS51892">
    <property type="entry name" value="SUBTILASE"/>
    <property type="match status" value="1"/>
</dbReference>
<dbReference type="PRINTS" id="PR00723">
    <property type="entry name" value="SUBTILISIN"/>
</dbReference>
<evidence type="ECO:0000259" key="7">
    <source>
        <dbReference type="Pfam" id="PF00082"/>
    </source>
</evidence>
<dbReference type="PANTHER" id="PTHR43806:SF11">
    <property type="entry name" value="CEREVISIN-RELATED"/>
    <property type="match status" value="1"/>
</dbReference>
<keyword evidence="2 5" id="KW-0645">Protease</keyword>
<comment type="similarity">
    <text evidence="1 5">Belongs to the peptidase S8 family.</text>
</comment>
<feature type="compositionally biased region" description="Polar residues" evidence="6">
    <location>
        <begin position="589"/>
        <end position="602"/>
    </location>
</feature>
<dbReference type="Gene3D" id="3.40.50.200">
    <property type="entry name" value="Peptidase S8/S53 domain"/>
    <property type="match status" value="1"/>
</dbReference>
<dbReference type="SUPFAM" id="SSF52743">
    <property type="entry name" value="Subtilisin-like"/>
    <property type="match status" value="1"/>
</dbReference>
<name>A0ABR1QG22_9PEZI</name>
<feature type="region of interest" description="Disordered" evidence="6">
    <location>
        <begin position="59"/>
        <end position="82"/>
    </location>
</feature>
<evidence type="ECO:0000256" key="5">
    <source>
        <dbReference type="PROSITE-ProRule" id="PRU01240"/>
    </source>
</evidence>
<dbReference type="PANTHER" id="PTHR43806">
    <property type="entry name" value="PEPTIDASE S8"/>
    <property type="match status" value="1"/>
</dbReference>
<feature type="compositionally biased region" description="Pro residues" evidence="6">
    <location>
        <begin position="712"/>
        <end position="722"/>
    </location>
</feature>
<gene>
    <name evidence="8" type="ORF">PG986_004902</name>
</gene>
<dbReference type="EMBL" id="JAQQWE010000004">
    <property type="protein sequence ID" value="KAK7955680.1"/>
    <property type="molecule type" value="Genomic_DNA"/>
</dbReference>
<reference evidence="8 9" key="1">
    <citation type="submission" date="2023-01" db="EMBL/GenBank/DDBJ databases">
        <title>Analysis of 21 Apiospora genomes using comparative genomics revels a genus with tremendous synthesis potential of carbohydrate active enzymes and secondary metabolites.</title>
        <authorList>
            <person name="Sorensen T."/>
        </authorList>
    </citation>
    <scope>NUCLEOTIDE SEQUENCE [LARGE SCALE GENOMIC DNA]</scope>
    <source>
        <strain evidence="8 9">CBS 24483</strain>
    </source>
</reference>
<feature type="active site" description="Charge relay system" evidence="5">
    <location>
        <position position="473"/>
    </location>
</feature>
<dbReference type="InterPro" id="IPR036852">
    <property type="entry name" value="Peptidase_S8/S53_dom_sf"/>
</dbReference>
<accession>A0ABR1QG22</accession>
<organism evidence="8 9">
    <name type="scientific">Apiospora aurea</name>
    <dbReference type="NCBI Taxonomy" id="335848"/>
    <lineage>
        <taxon>Eukaryota</taxon>
        <taxon>Fungi</taxon>
        <taxon>Dikarya</taxon>
        <taxon>Ascomycota</taxon>
        <taxon>Pezizomycotina</taxon>
        <taxon>Sordariomycetes</taxon>
        <taxon>Xylariomycetidae</taxon>
        <taxon>Amphisphaeriales</taxon>
        <taxon>Apiosporaceae</taxon>
        <taxon>Apiospora</taxon>
    </lineage>
</organism>
<evidence type="ECO:0000256" key="3">
    <source>
        <dbReference type="ARBA" id="ARBA00022801"/>
    </source>
</evidence>
<feature type="region of interest" description="Disordered" evidence="6">
    <location>
        <begin position="586"/>
        <end position="628"/>
    </location>
</feature>
<dbReference type="GeneID" id="92074186"/>
<feature type="active site" description="Charge relay system" evidence="5">
    <location>
        <position position="250"/>
    </location>
</feature>
<dbReference type="InterPro" id="IPR000209">
    <property type="entry name" value="Peptidase_S8/S53_dom"/>
</dbReference>
<feature type="active site" description="Charge relay system" evidence="5">
    <location>
        <position position="198"/>
    </location>
</feature>
<feature type="compositionally biased region" description="Low complexity" evidence="6">
    <location>
        <begin position="603"/>
        <end position="625"/>
    </location>
</feature>
<dbReference type="Proteomes" id="UP001391051">
    <property type="component" value="Unassembled WGS sequence"/>
</dbReference>
<proteinExistence type="inferred from homology"/>
<dbReference type="InterPro" id="IPR050131">
    <property type="entry name" value="Peptidase_S8_subtilisin-like"/>
</dbReference>